<dbReference type="Pfam" id="PF01454">
    <property type="entry name" value="MAGE"/>
    <property type="match status" value="1"/>
</dbReference>
<feature type="region of interest" description="Disordered" evidence="1">
    <location>
        <begin position="255"/>
        <end position="295"/>
    </location>
</feature>
<dbReference type="InterPro" id="IPR002190">
    <property type="entry name" value="MHD_dom"/>
</dbReference>
<feature type="compositionally biased region" description="Low complexity" evidence="1">
    <location>
        <begin position="280"/>
        <end position="295"/>
    </location>
</feature>
<evidence type="ECO:0000313" key="3">
    <source>
        <dbReference type="Proteomes" id="UP000887575"/>
    </source>
</evidence>
<dbReference type="InterPro" id="IPR041899">
    <property type="entry name" value="MAGE_WH2"/>
</dbReference>
<feature type="domain" description="MAGE" evidence="2">
    <location>
        <begin position="43"/>
        <end position="219"/>
    </location>
</feature>
<dbReference type="InterPro" id="IPR037445">
    <property type="entry name" value="MAGE"/>
</dbReference>
<keyword evidence="3" id="KW-1185">Reference proteome</keyword>
<proteinExistence type="predicted"/>
<sequence>MSGDLKNLPRFNGRIQEFDDDVVVFPAREGFEPVTLGDLTATVAQYMLASIHGKNAVKETQVRQMTRCDDTTWNCILKDTNKRLRNSCGLAIVKDQGNLYVCNVLPAAPGTSSKCEWEDARRGLLHIILAFILMEQHPCAGSDFGKTSSDSLWKFLDSLGFDSDRSDENLGNISQLIQQFVKEGWLASSKDVKSRQEQSGPVFYEWGGKALGTISPQMIYDMFLEISNENADEWRSHTEKIADLQYRFYQQFRQEIGKKPPGGMGTELGTTDVGAEKSQAKTQSQQGQSQTQSEK</sequence>
<name>A0AAF3FCI6_9BILA</name>
<dbReference type="GO" id="GO:0005634">
    <property type="term" value="C:nucleus"/>
    <property type="evidence" value="ECO:0007669"/>
    <property type="project" value="TreeGrafter"/>
</dbReference>
<dbReference type="SMART" id="SM01373">
    <property type="entry name" value="MAGE"/>
    <property type="match status" value="1"/>
</dbReference>
<dbReference type="WBParaSite" id="MBELARI_LOCUS4681">
    <property type="protein sequence ID" value="MBELARI_LOCUS4681"/>
    <property type="gene ID" value="MBELARI_LOCUS4681"/>
</dbReference>
<evidence type="ECO:0000259" key="2">
    <source>
        <dbReference type="SMART" id="SM01373"/>
    </source>
</evidence>
<protein>
    <submittedName>
        <fullName evidence="4">MAGE domain-containing protein</fullName>
    </submittedName>
</protein>
<dbReference type="PANTHER" id="PTHR11736:SF14">
    <property type="entry name" value="NSE3 HOMOLOG, SMC5-SMC6 COMPLEX COMPONENT"/>
    <property type="match status" value="1"/>
</dbReference>
<dbReference type="AlphaFoldDB" id="A0AAF3FCI6"/>
<reference evidence="4" key="1">
    <citation type="submission" date="2024-02" db="UniProtKB">
        <authorList>
            <consortium name="WormBaseParasite"/>
        </authorList>
    </citation>
    <scope>IDENTIFICATION</scope>
</reference>
<evidence type="ECO:0000256" key="1">
    <source>
        <dbReference type="SAM" id="MobiDB-lite"/>
    </source>
</evidence>
<organism evidence="3 4">
    <name type="scientific">Mesorhabditis belari</name>
    <dbReference type="NCBI Taxonomy" id="2138241"/>
    <lineage>
        <taxon>Eukaryota</taxon>
        <taxon>Metazoa</taxon>
        <taxon>Ecdysozoa</taxon>
        <taxon>Nematoda</taxon>
        <taxon>Chromadorea</taxon>
        <taxon>Rhabditida</taxon>
        <taxon>Rhabditina</taxon>
        <taxon>Rhabditomorpha</taxon>
        <taxon>Rhabditoidea</taxon>
        <taxon>Rhabditidae</taxon>
        <taxon>Mesorhabditinae</taxon>
        <taxon>Mesorhabditis</taxon>
    </lineage>
</organism>
<evidence type="ECO:0000313" key="4">
    <source>
        <dbReference type="WBParaSite" id="MBELARI_LOCUS4681"/>
    </source>
</evidence>
<dbReference type="PANTHER" id="PTHR11736">
    <property type="entry name" value="MELANOMA-ASSOCIATED ANTIGEN MAGE ANTIGEN"/>
    <property type="match status" value="1"/>
</dbReference>
<dbReference type="Proteomes" id="UP000887575">
    <property type="component" value="Unassembled WGS sequence"/>
</dbReference>
<accession>A0AAF3FCI6</accession>
<dbReference type="Gene3D" id="1.10.10.1210">
    <property type="entry name" value="MAGE homology domain, winged helix WH2 motif"/>
    <property type="match status" value="1"/>
</dbReference>